<dbReference type="GO" id="GO:0080164">
    <property type="term" value="P:regulation of nitric oxide metabolic process"/>
    <property type="evidence" value="ECO:0007669"/>
    <property type="project" value="TreeGrafter"/>
</dbReference>
<organism evidence="5 6">
    <name type="scientific">Cryomorpha ignava</name>
    <dbReference type="NCBI Taxonomy" id="101383"/>
    <lineage>
        <taxon>Bacteria</taxon>
        <taxon>Pseudomonadati</taxon>
        <taxon>Bacteroidota</taxon>
        <taxon>Flavobacteriia</taxon>
        <taxon>Flavobacteriales</taxon>
        <taxon>Cryomorphaceae</taxon>
        <taxon>Cryomorpha</taxon>
    </lineage>
</organism>
<dbReference type="EMBL" id="JAAGVY010000001">
    <property type="protein sequence ID" value="NEN21939.1"/>
    <property type="molecule type" value="Genomic_DNA"/>
</dbReference>
<dbReference type="PANTHER" id="PTHR31817">
    <property type="match status" value="1"/>
</dbReference>
<sequence length="604" mass="69477">MIETIQTVKSKIEAGESINLELPKNGMLHIEKPLPYICVYRFKNDDPYFAGLLKTQASYLIADAELDISELLKEISISVSEKLNAFLILEMWPVRTAHDAQFGIFCPENKAVATIASLKKGFEKIKKIYPGVSAKVINTKNRQRGDLAPLMNVDESKESGSLIIGIAVPAIYQNTAEEEIYSLFYRRFYSYFSEIIKRAAFEFIRVQTSNPFGHYLMLGKTKLEKVTLNADSLLAGISEEMSFLLRVTPVNGTTEWENFQKNNFTKVPAFNYRLISIDPERKKRELYNIPLEKIKDPTIAYILRDKRLEIEKQLTMLEERNTINFRYIGQSLYGKIEDRVIVAANQILEKFPDQDSSEEITALSCHDFARRAQKELDYYQKEFPETPLCLEIRKDVNGIMVSQSSLLISDQFTLDERRCDALIQHEIATHIVTYCNGRNQPLKQMYAGFSRYDQLQEGLAVLAEYLVKGLSINRMRTLAGRVIAAESMVKGASFIETFNLLRARRFSDYTSYYIAMRIYRGGGLVKDAVYLAGLLDVMDYLKKGRNLETLYTGKFNINHVDMIEELMHRNIVKPPVLPRFLQRDSVRVRLEILRHGIEVTELLE</sequence>
<evidence type="ECO:0000256" key="1">
    <source>
        <dbReference type="ARBA" id="ARBA00001947"/>
    </source>
</evidence>
<evidence type="ECO:0000313" key="5">
    <source>
        <dbReference type="EMBL" id="NEN21939.1"/>
    </source>
</evidence>
<keyword evidence="2" id="KW-0645">Protease</keyword>
<evidence type="ECO:0000256" key="4">
    <source>
        <dbReference type="ARBA" id="ARBA00023049"/>
    </source>
</evidence>
<reference evidence="5 6" key="1">
    <citation type="submission" date="2020-02" db="EMBL/GenBank/DDBJ databases">
        <title>Out from the shadows clarifying the taxonomy of the family Cryomorphaceae and related taxa by utilizing the GTDB taxonomic framework.</title>
        <authorList>
            <person name="Bowman J.P."/>
        </authorList>
    </citation>
    <scope>NUCLEOTIDE SEQUENCE [LARGE SCALE GENOMIC DNA]</scope>
    <source>
        <strain evidence="5 6">QSSC 1-22</strain>
    </source>
</reference>
<dbReference type="Pfam" id="PF08014">
    <property type="entry name" value="MATCAP"/>
    <property type="match status" value="1"/>
</dbReference>
<comment type="caution">
    <text evidence="5">The sequence shown here is derived from an EMBL/GenBank/DDBJ whole genome shotgun (WGS) entry which is preliminary data.</text>
</comment>
<keyword evidence="3" id="KW-0378">Hydrolase</keyword>
<dbReference type="InterPro" id="IPR012548">
    <property type="entry name" value="MATCAP"/>
</dbReference>
<protein>
    <submittedName>
        <fullName evidence="5">DUF1704 domain-containing protein</fullName>
    </submittedName>
</protein>
<dbReference type="Proteomes" id="UP000486602">
    <property type="component" value="Unassembled WGS sequence"/>
</dbReference>
<evidence type="ECO:0000256" key="3">
    <source>
        <dbReference type="ARBA" id="ARBA00022801"/>
    </source>
</evidence>
<dbReference type="SMART" id="SM01154">
    <property type="entry name" value="DUF1704"/>
    <property type="match status" value="1"/>
</dbReference>
<proteinExistence type="predicted"/>
<dbReference type="AlphaFoldDB" id="A0A7K3WJY4"/>
<keyword evidence="6" id="KW-1185">Reference proteome</keyword>
<dbReference type="PANTHER" id="PTHR31817:SF0">
    <property type="entry name" value="CHROMOSOME UNDETERMINED SCAFFOLD_67, WHOLE GENOME SHOTGUN SEQUENCE"/>
    <property type="match status" value="1"/>
</dbReference>
<comment type="cofactor">
    <cofactor evidence="1">
        <name>Zn(2+)</name>
        <dbReference type="ChEBI" id="CHEBI:29105"/>
    </cofactor>
</comment>
<evidence type="ECO:0000256" key="2">
    <source>
        <dbReference type="ARBA" id="ARBA00022670"/>
    </source>
</evidence>
<evidence type="ECO:0000313" key="6">
    <source>
        <dbReference type="Proteomes" id="UP000486602"/>
    </source>
</evidence>
<gene>
    <name evidence="5" type="ORF">G3O08_00280</name>
</gene>
<keyword evidence="4" id="KW-0482">Metalloprotease</keyword>
<name>A0A7K3WJY4_9FLAO</name>
<accession>A0A7K3WJY4</accession>
<dbReference type="RefSeq" id="WP_163282664.1">
    <property type="nucleotide sequence ID" value="NZ_JAAGVY010000001.1"/>
</dbReference>
<dbReference type="GO" id="GO:0006508">
    <property type="term" value="P:proteolysis"/>
    <property type="evidence" value="ECO:0007669"/>
    <property type="project" value="UniProtKB-KW"/>
</dbReference>
<dbReference type="GO" id="GO:0008237">
    <property type="term" value="F:metallopeptidase activity"/>
    <property type="evidence" value="ECO:0007669"/>
    <property type="project" value="UniProtKB-KW"/>
</dbReference>